<evidence type="ECO:0000313" key="4">
    <source>
        <dbReference type="EMBL" id="AXE82492.1"/>
    </source>
</evidence>
<sequence length="160" mass="17122">MSRTSRVKRGTTVVASLGIALLDGTATTAQADPLGGLIINHGTGRCLSTGGQYGPQAVSCDEQDGSQKWRVDRRDDGTVRIVAAWADPYRPCLASYIYGGVSMGSCDDGTTGPIWFIRDGGKLEQLGSEKWCLTVKDGNLGTDPCDSGYNRYQDWILPVS</sequence>
<feature type="signal peptide" evidence="1">
    <location>
        <begin position="1"/>
        <end position="31"/>
    </location>
</feature>
<dbReference type="Pfam" id="PF00652">
    <property type="entry name" value="Ricin_B_lectin"/>
    <property type="match status" value="1"/>
</dbReference>
<dbReference type="SMART" id="SM00458">
    <property type="entry name" value="RICIN"/>
    <property type="match status" value="1"/>
</dbReference>
<dbReference type="KEGG" id="sata:C5746_00155"/>
<dbReference type="PROSITE" id="PS50231">
    <property type="entry name" value="RICIN_B_LECTIN"/>
    <property type="match status" value="1"/>
</dbReference>
<evidence type="ECO:0000313" key="5">
    <source>
        <dbReference type="Proteomes" id="UP000252698"/>
    </source>
</evidence>
<evidence type="ECO:0000313" key="3">
    <source>
        <dbReference type="EMBL" id="AXE75675.1"/>
    </source>
</evidence>
<dbReference type="EMBL" id="CP027306">
    <property type="protein sequence ID" value="AXE75675.1"/>
    <property type="molecule type" value="Genomic_DNA"/>
</dbReference>
<dbReference type="SUPFAM" id="SSF50370">
    <property type="entry name" value="Ricin B-like lectins"/>
    <property type="match status" value="1"/>
</dbReference>
<feature type="chain" id="PRO_5033340091" description="Ricin B lectin domain-containing protein" evidence="1">
    <location>
        <begin position="32"/>
        <end position="160"/>
    </location>
</feature>
<evidence type="ECO:0000259" key="2">
    <source>
        <dbReference type="SMART" id="SM00458"/>
    </source>
</evidence>
<dbReference type="InterPro" id="IPR035992">
    <property type="entry name" value="Ricin_B-like_lectins"/>
</dbReference>
<proteinExistence type="predicted"/>
<evidence type="ECO:0000256" key="1">
    <source>
        <dbReference type="SAM" id="SignalP"/>
    </source>
</evidence>
<dbReference type="Proteomes" id="UP000252698">
    <property type="component" value="Chromosome"/>
</dbReference>
<reference evidence="3 5" key="1">
    <citation type="journal article" date="2018" name="Front. Microbiol.">
        <title>Genome Sequencing of Streptomyces atratus SCSIOZH16 and Activation Production of Nocardamine via Metabolic Engineering.</title>
        <authorList>
            <person name="Li Y."/>
            <person name="Zhang C."/>
            <person name="Liu C."/>
            <person name="Ju J."/>
            <person name="Ma J."/>
        </authorList>
    </citation>
    <scope>NUCLEOTIDE SEQUENCE [LARGE SCALE GENOMIC DNA]</scope>
    <source>
        <strain evidence="3 5">SCSIO_ZH16</strain>
    </source>
</reference>
<dbReference type="AlphaFoldDB" id="A0A2Z5J6Y8"/>
<dbReference type="EMBL" id="CP027306">
    <property type="protein sequence ID" value="AXE82492.1"/>
    <property type="molecule type" value="Genomic_DNA"/>
</dbReference>
<dbReference type="InterPro" id="IPR000772">
    <property type="entry name" value="Ricin_B_lectin"/>
</dbReference>
<keyword evidence="1" id="KW-0732">Signal</keyword>
<dbReference type="RefSeq" id="WP_114242345.1">
    <property type="nucleotide sequence ID" value="NZ_CP027306.1"/>
</dbReference>
<organism evidence="3 5">
    <name type="scientific">Streptomyces atratus</name>
    <dbReference type="NCBI Taxonomy" id="1893"/>
    <lineage>
        <taxon>Bacteria</taxon>
        <taxon>Bacillati</taxon>
        <taxon>Actinomycetota</taxon>
        <taxon>Actinomycetes</taxon>
        <taxon>Kitasatosporales</taxon>
        <taxon>Streptomycetaceae</taxon>
        <taxon>Streptomyces</taxon>
    </lineage>
</organism>
<gene>
    <name evidence="3" type="ORF">C5746_00155</name>
    <name evidence="4" type="ORF">C5746_43080</name>
</gene>
<dbReference type="KEGG" id="sata:C5746_43080"/>
<dbReference type="Gene3D" id="2.80.10.50">
    <property type="match status" value="1"/>
</dbReference>
<feature type="domain" description="Ricin B lectin" evidence="2">
    <location>
        <begin position="35"/>
        <end position="158"/>
    </location>
</feature>
<dbReference type="GeneID" id="95524953"/>
<accession>A0A2Z5J6Y8</accession>
<protein>
    <recommendedName>
        <fullName evidence="2">Ricin B lectin domain-containing protein</fullName>
    </recommendedName>
</protein>
<name>A0A2Z5J6Y8_STRAR</name>